<dbReference type="InterPro" id="IPR025505">
    <property type="entry name" value="FHIPEP_CS"/>
</dbReference>
<keyword evidence="1" id="KW-1133">Transmembrane helix</keyword>
<dbReference type="GO" id="GO:0009306">
    <property type="term" value="P:protein secretion"/>
    <property type="evidence" value="ECO:0007669"/>
    <property type="project" value="InterPro"/>
</dbReference>
<dbReference type="InterPro" id="IPR001712">
    <property type="entry name" value="T3SS_FHIPEP"/>
</dbReference>
<feature type="transmembrane region" description="Helical" evidence="1">
    <location>
        <begin position="7"/>
        <end position="25"/>
    </location>
</feature>
<evidence type="ECO:0008006" key="3">
    <source>
        <dbReference type="Google" id="ProtNLM"/>
    </source>
</evidence>
<feature type="transmembrane region" description="Helical" evidence="1">
    <location>
        <begin position="231"/>
        <end position="251"/>
    </location>
</feature>
<evidence type="ECO:0000313" key="2">
    <source>
        <dbReference type="EMBL" id="SVB72934.1"/>
    </source>
</evidence>
<feature type="transmembrane region" description="Helical" evidence="1">
    <location>
        <begin position="272"/>
        <end position="295"/>
    </location>
</feature>
<feature type="transmembrane region" description="Helical" evidence="1">
    <location>
        <begin position="58"/>
        <end position="82"/>
    </location>
</feature>
<feature type="non-terminal residue" evidence="2">
    <location>
        <position position="298"/>
    </location>
</feature>
<dbReference type="PANTHER" id="PTHR30161:SF1">
    <property type="entry name" value="FLAGELLAR BIOSYNTHESIS PROTEIN FLHA-RELATED"/>
    <property type="match status" value="1"/>
</dbReference>
<reference evidence="2" key="1">
    <citation type="submission" date="2018-05" db="EMBL/GenBank/DDBJ databases">
        <authorList>
            <person name="Lanie J.A."/>
            <person name="Ng W.-L."/>
            <person name="Kazmierczak K.M."/>
            <person name="Andrzejewski T.M."/>
            <person name="Davidsen T.M."/>
            <person name="Wayne K.J."/>
            <person name="Tettelin H."/>
            <person name="Glass J.I."/>
            <person name="Rusch D."/>
            <person name="Podicherti R."/>
            <person name="Tsui H.-C.T."/>
            <person name="Winkler M.E."/>
        </authorList>
    </citation>
    <scope>NUCLEOTIDE SEQUENCE</scope>
</reference>
<organism evidence="2">
    <name type="scientific">marine metagenome</name>
    <dbReference type="NCBI Taxonomy" id="408172"/>
    <lineage>
        <taxon>unclassified sequences</taxon>
        <taxon>metagenomes</taxon>
        <taxon>ecological metagenomes</taxon>
    </lineage>
</organism>
<name>A0A382GE12_9ZZZZ</name>
<evidence type="ECO:0000256" key="1">
    <source>
        <dbReference type="SAM" id="Phobius"/>
    </source>
</evidence>
<gene>
    <name evidence="2" type="ORF">METZ01_LOCUS225788</name>
</gene>
<feature type="transmembrane region" description="Helical" evidence="1">
    <location>
        <begin position="102"/>
        <end position="121"/>
    </location>
</feature>
<accession>A0A382GE12</accession>
<keyword evidence="1" id="KW-0812">Transmembrane</keyword>
<dbReference type="PROSITE" id="PS00994">
    <property type="entry name" value="FHIPEP"/>
    <property type="match status" value="1"/>
</dbReference>
<sequence length="298" mass="31406">MGTNSSTMLAVAVMLILGIMLLPMPTFLLDMFLVMNITGALVIIFVAMYVLRPLEFSVFPGLLLIVTLFRLSLNVATTRLILGEAYAGEIIASFGNFVVGGNYIVGAVIFLILVIINFVVITKGSTRIAEVSARFTLDAMPGKQMSIDADLNAGLIDDDQARKRREMISQEADFYGSMDGASKFVRGDAVAGILMTLINIIGGLAIGTLQLGMKLGEAASTYTLLTIGDGLVAQIPALIISTAAGIIVTRATSESDFAADIQSQVTKQPKAVMVSSGVVGIIGLMPGMPFLPFAVMAG</sequence>
<feature type="transmembrane region" description="Helical" evidence="1">
    <location>
        <begin position="31"/>
        <end position="51"/>
    </location>
</feature>
<dbReference type="PRINTS" id="PR00949">
    <property type="entry name" value="TYPE3IMAPROT"/>
</dbReference>
<dbReference type="AlphaFoldDB" id="A0A382GE12"/>
<proteinExistence type="predicted"/>
<dbReference type="Pfam" id="PF00771">
    <property type="entry name" value="FHIPEP"/>
    <property type="match status" value="1"/>
</dbReference>
<dbReference type="PANTHER" id="PTHR30161">
    <property type="entry name" value="FLAGELLAR EXPORT PROTEIN, MEMBRANE FLHA SUBUNIT-RELATED"/>
    <property type="match status" value="1"/>
</dbReference>
<dbReference type="GO" id="GO:0044780">
    <property type="term" value="P:bacterial-type flagellum assembly"/>
    <property type="evidence" value="ECO:0007669"/>
    <property type="project" value="TreeGrafter"/>
</dbReference>
<dbReference type="GO" id="GO:0005886">
    <property type="term" value="C:plasma membrane"/>
    <property type="evidence" value="ECO:0007669"/>
    <property type="project" value="TreeGrafter"/>
</dbReference>
<protein>
    <recommendedName>
        <fullName evidence="3">Flagellar biosynthesis protein FlhA</fullName>
    </recommendedName>
</protein>
<keyword evidence="1" id="KW-0472">Membrane</keyword>
<dbReference type="EMBL" id="UINC01054796">
    <property type="protein sequence ID" value="SVB72934.1"/>
    <property type="molecule type" value="Genomic_DNA"/>
</dbReference>
<feature type="transmembrane region" description="Helical" evidence="1">
    <location>
        <begin position="189"/>
        <end position="211"/>
    </location>
</feature>